<dbReference type="Proteomes" id="UP000232163">
    <property type="component" value="Unassembled WGS sequence"/>
</dbReference>
<evidence type="ECO:0000313" key="4">
    <source>
        <dbReference type="EMBL" id="PIO41408.1"/>
    </source>
</evidence>
<comment type="similarity">
    <text evidence="1">Belongs to the metallo-beta-lactamase superfamily. Class-B beta-lactamase family.</text>
</comment>
<dbReference type="AlphaFoldDB" id="A0A2N9VPJ0"/>
<dbReference type="InterPro" id="IPR030829">
    <property type="entry name" value="SoxH-rel_PQQ_2"/>
</dbReference>
<proteinExistence type="inferred from homology"/>
<dbReference type="InterPro" id="IPR050855">
    <property type="entry name" value="NDM-1-like"/>
</dbReference>
<dbReference type="PANTHER" id="PTHR42951">
    <property type="entry name" value="METALLO-BETA-LACTAMASE DOMAIN-CONTAINING"/>
    <property type="match status" value="1"/>
</dbReference>
<reference evidence="4 5" key="1">
    <citation type="journal article" date="2017" name="Int J Environ Stud">
        <title>Does the Miocene-Pliocene relict legume Oxytropis triphylla form nitrogen-fixing nodules with a combination of bacterial strains?</title>
        <authorList>
            <person name="Safronova V."/>
            <person name="Belimov A."/>
            <person name="Sazanova A."/>
            <person name="Kuznetsova I."/>
            <person name="Popova J."/>
            <person name="Andronov E."/>
            <person name="Verkhozina A."/>
            <person name="Tikhonovich I."/>
        </authorList>
    </citation>
    <scope>NUCLEOTIDE SEQUENCE [LARGE SCALE GENOMIC DNA]</scope>
    <source>
        <strain evidence="4 5">Tri-38</strain>
    </source>
</reference>
<organism evidence="4 5">
    <name type="scientific">Phyllobacterium zundukense</name>
    <dbReference type="NCBI Taxonomy" id="1867719"/>
    <lineage>
        <taxon>Bacteria</taxon>
        <taxon>Pseudomonadati</taxon>
        <taxon>Pseudomonadota</taxon>
        <taxon>Alphaproteobacteria</taxon>
        <taxon>Hyphomicrobiales</taxon>
        <taxon>Phyllobacteriaceae</taxon>
        <taxon>Phyllobacterium</taxon>
    </lineage>
</organism>
<dbReference type="Gene3D" id="3.60.15.10">
    <property type="entry name" value="Ribonuclease Z/Hydroxyacylglutathione hydrolase-like"/>
    <property type="match status" value="1"/>
</dbReference>
<feature type="domain" description="Metallo-beta-lactamase" evidence="3">
    <location>
        <begin position="64"/>
        <end position="248"/>
    </location>
</feature>
<keyword evidence="5" id="KW-1185">Reference proteome</keyword>
<evidence type="ECO:0000313" key="5">
    <source>
        <dbReference type="Proteomes" id="UP000232163"/>
    </source>
</evidence>
<feature type="chain" id="PRO_5014822059" evidence="2">
    <location>
        <begin position="30"/>
        <end position="319"/>
    </location>
</feature>
<dbReference type="InterPro" id="IPR036866">
    <property type="entry name" value="RibonucZ/Hydroxyglut_hydro"/>
</dbReference>
<name>A0A2N9VPJ0_9HYPH</name>
<evidence type="ECO:0000256" key="2">
    <source>
        <dbReference type="SAM" id="SignalP"/>
    </source>
</evidence>
<dbReference type="CDD" id="cd16282">
    <property type="entry name" value="metallo-hydrolase-like_MBL-fold"/>
    <property type="match status" value="1"/>
</dbReference>
<dbReference type="PANTHER" id="PTHR42951:SF4">
    <property type="entry name" value="ACYL-COENZYME A THIOESTERASE MBLAC2"/>
    <property type="match status" value="1"/>
</dbReference>
<sequence length="319" mass="34507">MNGPTRRSVLKTGALFACCGMTHTRFARAQAAPNAVLPVTEIADGVFAFAGIPAMMTANNEGGICNVGFVVGAEAVAVIDSGGSVAEGRELIAAIRAATDKPIRYLINTHMHPDHIFGNAAFSDTGAVVVGHRNLPRALASRGDYYLQSFRDSMGSALMAEIKIVPPTKLVVDEEQLDLGKRHLTLKAWNPAHTDNDLTVLDQQSGTFFTGDLCFIDHLPTMDGSLRGWIAQLEALRAIKAKLAVPGHGPVPSKWPEALEPEQRYFDVLARDIRKAIADGVPIAEAVKTAAQSERGNWQLFDEYNERNATASFAELEWE</sequence>
<dbReference type="SUPFAM" id="SSF56281">
    <property type="entry name" value="Metallo-hydrolase/oxidoreductase"/>
    <property type="match status" value="1"/>
</dbReference>
<evidence type="ECO:0000259" key="3">
    <source>
        <dbReference type="SMART" id="SM00849"/>
    </source>
</evidence>
<dbReference type="PROSITE" id="PS51318">
    <property type="entry name" value="TAT"/>
    <property type="match status" value="1"/>
</dbReference>
<dbReference type="NCBIfam" id="TIGR04559">
    <property type="entry name" value="SoxH_rel_PQQ_2"/>
    <property type="match status" value="1"/>
</dbReference>
<feature type="signal peptide" evidence="2">
    <location>
        <begin position="1"/>
        <end position="29"/>
    </location>
</feature>
<accession>A0A2N9VPJ0</accession>
<dbReference type="Pfam" id="PF00753">
    <property type="entry name" value="Lactamase_B"/>
    <property type="match status" value="1"/>
</dbReference>
<dbReference type="GO" id="GO:0017001">
    <property type="term" value="P:antibiotic catabolic process"/>
    <property type="evidence" value="ECO:0007669"/>
    <property type="project" value="UniProtKB-ARBA"/>
</dbReference>
<keyword evidence="4" id="KW-0378">Hydrolase</keyword>
<comment type="caution">
    <text evidence="4">The sequence shown here is derived from an EMBL/GenBank/DDBJ whole genome shotgun (WGS) entry which is preliminary data.</text>
</comment>
<dbReference type="GO" id="GO:0016787">
    <property type="term" value="F:hydrolase activity"/>
    <property type="evidence" value="ECO:0007669"/>
    <property type="project" value="UniProtKB-KW"/>
</dbReference>
<keyword evidence="2" id="KW-0732">Signal</keyword>
<gene>
    <name evidence="4" type="ORF">B5P45_28910</name>
</gene>
<dbReference type="EMBL" id="MZMT01000062">
    <property type="protein sequence ID" value="PIO41408.1"/>
    <property type="molecule type" value="Genomic_DNA"/>
</dbReference>
<dbReference type="SMART" id="SM00849">
    <property type="entry name" value="Lactamase_B"/>
    <property type="match status" value="1"/>
</dbReference>
<dbReference type="InterPro" id="IPR006311">
    <property type="entry name" value="TAT_signal"/>
</dbReference>
<evidence type="ECO:0000256" key="1">
    <source>
        <dbReference type="ARBA" id="ARBA00005250"/>
    </source>
</evidence>
<dbReference type="InterPro" id="IPR001279">
    <property type="entry name" value="Metallo-B-lactamas"/>
</dbReference>
<protein>
    <submittedName>
        <fullName evidence="4">MBL fold metallo-hydrolase</fullName>
    </submittedName>
</protein>